<proteinExistence type="predicted"/>
<keyword evidence="1" id="KW-1133">Transmembrane helix</keyword>
<evidence type="ECO:0000256" key="1">
    <source>
        <dbReference type="SAM" id="Phobius"/>
    </source>
</evidence>
<accession>X1L0X2</accession>
<evidence type="ECO:0000313" key="2">
    <source>
        <dbReference type="EMBL" id="GAH99530.1"/>
    </source>
</evidence>
<feature type="transmembrane region" description="Helical" evidence="1">
    <location>
        <begin position="9"/>
        <end position="27"/>
    </location>
</feature>
<gene>
    <name evidence="2" type="ORF">S06H3_01943</name>
</gene>
<organism evidence="2">
    <name type="scientific">marine sediment metagenome</name>
    <dbReference type="NCBI Taxonomy" id="412755"/>
    <lineage>
        <taxon>unclassified sequences</taxon>
        <taxon>metagenomes</taxon>
        <taxon>ecological metagenomes</taxon>
    </lineage>
</organism>
<keyword evidence="1" id="KW-0812">Transmembrane</keyword>
<dbReference type="AlphaFoldDB" id="X1L0X2"/>
<reference evidence="2" key="1">
    <citation type="journal article" date="2014" name="Front. Microbiol.">
        <title>High frequency of phylogenetically diverse reductive dehalogenase-homologous genes in deep subseafloor sedimentary metagenomes.</title>
        <authorList>
            <person name="Kawai M."/>
            <person name="Futagami T."/>
            <person name="Toyoda A."/>
            <person name="Takaki Y."/>
            <person name="Nishi S."/>
            <person name="Hori S."/>
            <person name="Arai W."/>
            <person name="Tsubouchi T."/>
            <person name="Morono Y."/>
            <person name="Uchiyama I."/>
            <person name="Ito T."/>
            <person name="Fujiyama A."/>
            <person name="Inagaki F."/>
            <person name="Takami H."/>
        </authorList>
    </citation>
    <scope>NUCLEOTIDE SEQUENCE</scope>
    <source>
        <strain evidence="2">Expedition CK06-06</strain>
    </source>
</reference>
<evidence type="ECO:0008006" key="3">
    <source>
        <dbReference type="Google" id="ProtNLM"/>
    </source>
</evidence>
<dbReference type="EMBL" id="BARV01000530">
    <property type="protein sequence ID" value="GAH99530.1"/>
    <property type="molecule type" value="Genomic_DNA"/>
</dbReference>
<comment type="caution">
    <text evidence="2">The sequence shown here is derived from an EMBL/GenBank/DDBJ whole genome shotgun (WGS) entry which is preliminary data.</text>
</comment>
<keyword evidence="1" id="KW-0472">Membrane</keyword>
<protein>
    <recommendedName>
        <fullName evidence="3">Thioredoxin-like fold domain-containing protein</fullName>
    </recommendedName>
</protein>
<sequence length="190" mass="21138">MSKGFVKNLIPISIVIAGLLIAGAFIYTNQGKEITSGEGLSSQEIAEKAINYINENILAEGSTASLLDVTEEGDIYKIQLKVGEREYESYATKDGKLLFPEGYNLESSPASAQEEGSEATGEISKQDTPDVKVFVMSYCPYGLQAQKMFLPVYDLLKDEAEMGIYFVNYIMHEKKEIDENLRQYCIQKMG</sequence>
<name>X1L0X2_9ZZZZ</name>